<evidence type="ECO:0000256" key="1">
    <source>
        <dbReference type="PROSITE-ProRule" id="PRU00023"/>
    </source>
</evidence>
<reference evidence="2 3" key="1">
    <citation type="submission" date="2019-04" db="EMBL/GenBank/DDBJ databases">
        <title>Friends and foes A comparative genomics study of 23 Aspergillus species from section Flavi.</title>
        <authorList>
            <consortium name="DOE Joint Genome Institute"/>
            <person name="Kjaerbolling I."/>
            <person name="Vesth T."/>
            <person name="Frisvad J.C."/>
            <person name="Nybo J.L."/>
            <person name="Theobald S."/>
            <person name="Kildgaard S."/>
            <person name="Isbrandt T."/>
            <person name="Kuo A."/>
            <person name="Sato A."/>
            <person name="Lyhne E.K."/>
            <person name="Kogle M.E."/>
            <person name="Wiebenga A."/>
            <person name="Kun R.S."/>
            <person name="Lubbers R.J."/>
            <person name="Makela M.R."/>
            <person name="Barry K."/>
            <person name="Chovatia M."/>
            <person name="Clum A."/>
            <person name="Daum C."/>
            <person name="Haridas S."/>
            <person name="He G."/>
            <person name="LaButti K."/>
            <person name="Lipzen A."/>
            <person name="Mondo S."/>
            <person name="Riley R."/>
            <person name="Salamov A."/>
            <person name="Simmons B.A."/>
            <person name="Magnuson J.K."/>
            <person name="Henrissat B."/>
            <person name="Mortensen U.H."/>
            <person name="Larsen T.O."/>
            <person name="Devries R.P."/>
            <person name="Grigoriev I.V."/>
            <person name="Machida M."/>
            <person name="Baker S.E."/>
            <person name="Andersen M.R."/>
        </authorList>
    </citation>
    <scope>NUCLEOTIDE SEQUENCE [LARGE SCALE GENOMIC DNA]</scope>
    <source>
        <strain evidence="2 3">CBS 151.66</strain>
    </source>
</reference>
<dbReference type="InterPro" id="IPR036770">
    <property type="entry name" value="Ankyrin_rpt-contain_sf"/>
</dbReference>
<evidence type="ECO:0000313" key="2">
    <source>
        <dbReference type="EMBL" id="KAB8077106.1"/>
    </source>
</evidence>
<dbReference type="Gene3D" id="1.25.40.20">
    <property type="entry name" value="Ankyrin repeat-containing domain"/>
    <property type="match status" value="1"/>
</dbReference>
<dbReference type="EMBL" id="ML732172">
    <property type="protein sequence ID" value="KAB8077106.1"/>
    <property type="molecule type" value="Genomic_DNA"/>
</dbReference>
<dbReference type="SUPFAM" id="SSF48403">
    <property type="entry name" value="Ankyrin repeat"/>
    <property type="match status" value="1"/>
</dbReference>
<gene>
    <name evidence="2" type="ORF">BDV29DRAFT_168745</name>
</gene>
<feature type="repeat" description="ANK" evidence="1">
    <location>
        <begin position="1"/>
        <end position="26"/>
    </location>
</feature>
<evidence type="ECO:0008006" key="4">
    <source>
        <dbReference type="Google" id="ProtNLM"/>
    </source>
</evidence>
<accession>A0A5N5X8U6</accession>
<sequence length="56" mass="6181">MAIDEGLVSAVKLLLENGVELNVKNGRASNRQSFLLQAIEKGKLAIVKLLPKHAWR</sequence>
<dbReference type="Proteomes" id="UP000326565">
    <property type="component" value="Unassembled WGS sequence"/>
</dbReference>
<dbReference type="InterPro" id="IPR002110">
    <property type="entry name" value="Ankyrin_rpt"/>
</dbReference>
<keyword evidence="3" id="KW-1185">Reference proteome</keyword>
<dbReference type="PROSITE" id="PS50088">
    <property type="entry name" value="ANK_REPEAT"/>
    <property type="match status" value="1"/>
</dbReference>
<evidence type="ECO:0000313" key="3">
    <source>
        <dbReference type="Proteomes" id="UP000326565"/>
    </source>
</evidence>
<protein>
    <recommendedName>
        <fullName evidence="4">Ankyrin repeat-containing domain protein</fullName>
    </recommendedName>
</protein>
<name>A0A5N5X8U6_9EURO</name>
<proteinExistence type="predicted"/>
<organism evidence="2 3">
    <name type="scientific">Aspergillus leporis</name>
    <dbReference type="NCBI Taxonomy" id="41062"/>
    <lineage>
        <taxon>Eukaryota</taxon>
        <taxon>Fungi</taxon>
        <taxon>Dikarya</taxon>
        <taxon>Ascomycota</taxon>
        <taxon>Pezizomycotina</taxon>
        <taxon>Eurotiomycetes</taxon>
        <taxon>Eurotiomycetidae</taxon>
        <taxon>Eurotiales</taxon>
        <taxon>Aspergillaceae</taxon>
        <taxon>Aspergillus</taxon>
        <taxon>Aspergillus subgen. Circumdati</taxon>
    </lineage>
</organism>
<dbReference type="AlphaFoldDB" id="A0A5N5X8U6"/>
<keyword evidence="1" id="KW-0040">ANK repeat</keyword>